<dbReference type="Pfam" id="PF00177">
    <property type="entry name" value="Ribosomal_S7"/>
    <property type="match status" value="1"/>
</dbReference>
<dbReference type="SUPFAM" id="SSF47973">
    <property type="entry name" value="Ribosomal protein S7"/>
    <property type="match status" value="1"/>
</dbReference>
<sequence>MRRRRPEKRKILPDPVYNDLQIAKFVNYLMKRGKKGVAEKIFYGAMDIIQKKTKTKGFELFHKAVENSSPLLEVKSKRIGGATYQVPIEIPKHRQYFLASHWLINSAKSRGGKPMAERLAAELVSAANNEGGAVKKKDDTHRMAEANKAFAHFGRPRRGR</sequence>
<accession>A0A382J120</accession>
<feature type="domain" description="Small ribosomal subunit protein uS7" evidence="6">
    <location>
        <begin position="1"/>
        <end position="148"/>
    </location>
</feature>
<dbReference type="InterPro" id="IPR005717">
    <property type="entry name" value="Ribosomal_uS7_bac/org-type"/>
</dbReference>
<evidence type="ECO:0000313" key="7">
    <source>
        <dbReference type="EMBL" id="SVC05794.1"/>
    </source>
</evidence>
<evidence type="ECO:0000256" key="2">
    <source>
        <dbReference type="ARBA" id="ARBA00022730"/>
    </source>
</evidence>
<dbReference type="InterPro" id="IPR036823">
    <property type="entry name" value="Ribosomal_uS7_dom_sf"/>
</dbReference>
<dbReference type="AlphaFoldDB" id="A0A382J120"/>
<dbReference type="PANTHER" id="PTHR11205">
    <property type="entry name" value="RIBOSOMAL PROTEIN S7"/>
    <property type="match status" value="1"/>
</dbReference>
<dbReference type="GO" id="GO:0019843">
    <property type="term" value="F:rRNA binding"/>
    <property type="evidence" value="ECO:0007669"/>
    <property type="project" value="UniProtKB-KW"/>
</dbReference>
<proteinExistence type="inferred from homology"/>
<dbReference type="EMBL" id="UINC01071122">
    <property type="protein sequence ID" value="SVC05794.1"/>
    <property type="molecule type" value="Genomic_DNA"/>
</dbReference>
<comment type="similarity">
    <text evidence="1">Belongs to the universal ribosomal protein uS7 family.</text>
</comment>
<dbReference type="Gene3D" id="1.10.455.10">
    <property type="entry name" value="Ribosomal protein S7 domain"/>
    <property type="match status" value="1"/>
</dbReference>
<keyword evidence="2" id="KW-0699">rRNA-binding</keyword>
<dbReference type="InterPro" id="IPR000235">
    <property type="entry name" value="Ribosomal_uS7"/>
</dbReference>
<dbReference type="CDD" id="cd14869">
    <property type="entry name" value="uS7_Bacteria"/>
    <property type="match status" value="1"/>
</dbReference>
<gene>
    <name evidence="7" type="ORF">METZ01_LOCUS258648</name>
</gene>
<reference evidence="7" key="1">
    <citation type="submission" date="2018-05" db="EMBL/GenBank/DDBJ databases">
        <authorList>
            <person name="Lanie J.A."/>
            <person name="Ng W.-L."/>
            <person name="Kazmierczak K.M."/>
            <person name="Andrzejewski T.M."/>
            <person name="Davidsen T.M."/>
            <person name="Wayne K.J."/>
            <person name="Tettelin H."/>
            <person name="Glass J.I."/>
            <person name="Rusch D."/>
            <person name="Podicherti R."/>
            <person name="Tsui H.-C.T."/>
            <person name="Winkler M.E."/>
        </authorList>
    </citation>
    <scope>NUCLEOTIDE SEQUENCE</scope>
</reference>
<evidence type="ECO:0000256" key="5">
    <source>
        <dbReference type="ARBA" id="ARBA00023274"/>
    </source>
</evidence>
<dbReference type="GO" id="GO:0003735">
    <property type="term" value="F:structural constituent of ribosome"/>
    <property type="evidence" value="ECO:0007669"/>
    <property type="project" value="InterPro"/>
</dbReference>
<keyword evidence="5" id="KW-0687">Ribonucleoprotein</keyword>
<evidence type="ECO:0000259" key="6">
    <source>
        <dbReference type="Pfam" id="PF00177"/>
    </source>
</evidence>
<dbReference type="InterPro" id="IPR023798">
    <property type="entry name" value="Ribosomal_uS7_dom"/>
</dbReference>
<organism evidence="7">
    <name type="scientific">marine metagenome</name>
    <dbReference type="NCBI Taxonomy" id="408172"/>
    <lineage>
        <taxon>unclassified sequences</taxon>
        <taxon>metagenomes</taxon>
        <taxon>ecological metagenomes</taxon>
    </lineage>
</organism>
<dbReference type="HAMAP" id="MF_00480_B">
    <property type="entry name" value="Ribosomal_uS7_B"/>
    <property type="match status" value="1"/>
</dbReference>
<dbReference type="PIRSF" id="PIRSF002122">
    <property type="entry name" value="RPS7p_RPS7a_RPS5e_RPS7o"/>
    <property type="match status" value="1"/>
</dbReference>
<evidence type="ECO:0000256" key="1">
    <source>
        <dbReference type="ARBA" id="ARBA00007151"/>
    </source>
</evidence>
<evidence type="ECO:0000256" key="4">
    <source>
        <dbReference type="ARBA" id="ARBA00022980"/>
    </source>
</evidence>
<dbReference type="NCBIfam" id="TIGR01029">
    <property type="entry name" value="rpsG_bact"/>
    <property type="match status" value="1"/>
</dbReference>
<keyword evidence="3" id="KW-0694">RNA-binding</keyword>
<evidence type="ECO:0000256" key="3">
    <source>
        <dbReference type="ARBA" id="ARBA00022884"/>
    </source>
</evidence>
<keyword evidence="4" id="KW-0689">Ribosomal protein</keyword>
<dbReference type="GO" id="GO:0006412">
    <property type="term" value="P:translation"/>
    <property type="evidence" value="ECO:0007669"/>
    <property type="project" value="InterPro"/>
</dbReference>
<protein>
    <recommendedName>
        <fullName evidence="6">Small ribosomal subunit protein uS7 domain-containing protein</fullName>
    </recommendedName>
</protein>
<name>A0A382J120_9ZZZZ</name>
<dbReference type="GO" id="GO:0015935">
    <property type="term" value="C:small ribosomal subunit"/>
    <property type="evidence" value="ECO:0007669"/>
    <property type="project" value="InterPro"/>
</dbReference>
<dbReference type="FunFam" id="1.10.455.10:FF:000001">
    <property type="entry name" value="30S ribosomal protein S7"/>
    <property type="match status" value="1"/>
</dbReference>